<accession>A0AAU6WSQ8</accession>
<reference evidence="10 11" key="1">
    <citation type="submission" date="2024-04" db="EMBL/GenBank/DDBJ databases">
        <title>Genome sequencing and assembly of rice foliar adapted Chryseobacterium endophyticum OsEnb-ALM-A6.</title>
        <authorList>
            <person name="Kumar S."/>
            <person name="Javed M."/>
            <person name="Chouhan V."/>
            <person name="Charishma K."/>
            <person name="Patel A."/>
            <person name="Kumar M."/>
            <person name="Sahu K.P."/>
            <person name="Kumar A."/>
        </authorList>
    </citation>
    <scope>NUCLEOTIDE SEQUENCE [LARGE SCALE GENOMIC DNA]</scope>
    <source>
        <strain evidence="10 11">OsEnb-ALM-A6</strain>
    </source>
</reference>
<dbReference type="InterPro" id="IPR012675">
    <property type="entry name" value="Beta-grasp_dom_sf"/>
</dbReference>
<dbReference type="SUPFAM" id="SSF52343">
    <property type="entry name" value="Ferredoxin reductase-like, C-terminal NADP-linked domain"/>
    <property type="match status" value="1"/>
</dbReference>
<organism evidence="10 11">
    <name type="scientific">Chryseobacterium endophyticum</name>
    <dbReference type="NCBI Taxonomy" id="1854762"/>
    <lineage>
        <taxon>Bacteria</taxon>
        <taxon>Pseudomonadati</taxon>
        <taxon>Bacteroidota</taxon>
        <taxon>Flavobacteriia</taxon>
        <taxon>Flavobacteriales</taxon>
        <taxon>Weeksellaceae</taxon>
        <taxon>Chryseobacterium group</taxon>
        <taxon>Chryseobacterium</taxon>
    </lineage>
</organism>
<feature type="domain" description="2Fe-2S ferredoxin-type" evidence="9">
    <location>
        <begin position="212"/>
        <end position="302"/>
    </location>
</feature>
<dbReference type="PANTHER" id="PTHR47354:SF8">
    <property type="entry name" value="1,2-PHENYLACETYL-COA EPOXIDASE, SUBUNIT E"/>
    <property type="match status" value="1"/>
</dbReference>
<evidence type="ECO:0000256" key="2">
    <source>
        <dbReference type="ARBA" id="ARBA00022630"/>
    </source>
</evidence>
<dbReference type="CDD" id="cd00207">
    <property type="entry name" value="fer2"/>
    <property type="match status" value="1"/>
</dbReference>
<keyword evidence="8" id="KW-0411">Iron-sulfur</keyword>
<dbReference type="Gene3D" id="3.10.20.30">
    <property type="match status" value="1"/>
</dbReference>
<dbReference type="GO" id="GO:0016491">
    <property type="term" value="F:oxidoreductase activity"/>
    <property type="evidence" value="ECO:0007669"/>
    <property type="project" value="UniProtKB-KW"/>
</dbReference>
<keyword evidence="11" id="KW-1185">Reference proteome</keyword>
<dbReference type="AlphaFoldDB" id="A0AAU6WSQ8"/>
<sequence>MQCTKRKSNTLEVLVKLLEGGKVSGYFNEHLHMDELLEVMPPMGGFNTSYHPTNVKTYIGLAAGSGISPVLSNIKESLYQEPNSNAYLFYSNKSMSHVMKKAEIEELVKKFNGRLKVIYLVSREKHEDELFEGRICPDKLEQLFERHPEIDVKESTYFICGPAEMIKSVADYLKKDKKVPAIQVLFEYFTAPDEENTEEMSDEFKAIANIESMVTVIIDDDEYSFHLNSKKESILDKALKDNLPVPFACKGGVCCTCKAEVLEGEVFMEKNYALTEEEVARGYVLTCQCHPTTNVVMLNYDV</sequence>
<dbReference type="EMBL" id="CP154834">
    <property type="protein sequence ID" value="XAO75460.1"/>
    <property type="molecule type" value="Genomic_DNA"/>
</dbReference>
<keyword evidence="3" id="KW-0001">2Fe-2S</keyword>
<dbReference type="InterPro" id="IPR001433">
    <property type="entry name" value="OxRdtase_FAD/NAD-bd"/>
</dbReference>
<evidence type="ECO:0000313" key="11">
    <source>
        <dbReference type="Proteomes" id="UP001463665"/>
    </source>
</evidence>
<gene>
    <name evidence="10" type="ORF">AAFP95_05885</name>
</gene>
<name>A0AAU6WSQ8_9FLAO</name>
<protein>
    <submittedName>
        <fullName evidence="10">2Fe-2S iron-sulfur cluster-binding protein</fullName>
    </submittedName>
</protein>
<keyword evidence="2" id="KW-0285">Flavoprotein</keyword>
<proteinExistence type="predicted"/>
<dbReference type="Proteomes" id="UP001463665">
    <property type="component" value="Chromosome"/>
</dbReference>
<evidence type="ECO:0000256" key="3">
    <source>
        <dbReference type="ARBA" id="ARBA00022714"/>
    </source>
</evidence>
<evidence type="ECO:0000256" key="8">
    <source>
        <dbReference type="ARBA" id="ARBA00023014"/>
    </source>
</evidence>
<keyword evidence="6" id="KW-0560">Oxidoreductase</keyword>
<dbReference type="Gene3D" id="3.40.50.80">
    <property type="entry name" value="Nucleotide-binding domain of ferredoxin-NADP reductase (FNR) module"/>
    <property type="match status" value="1"/>
</dbReference>
<dbReference type="GO" id="GO:0050660">
    <property type="term" value="F:flavin adenine dinucleotide binding"/>
    <property type="evidence" value="ECO:0007669"/>
    <property type="project" value="TreeGrafter"/>
</dbReference>
<dbReference type="InterPro" id="IPR039261">
    <property type="entry name" value="FNR_nucleotide-bd"/>
</dbReference>
<dbReference type="RefSeq" id="WP_345767159.1">
    <property type="nucleotide sequence ID" value="NZ_CP154834.1"/>
</dbReference>
<dbReference type="InterPro" id="IPR036010">
    <property type="entry name" value="2Fe-2S_ferredoxin-like_sf"/>
</dbReference>
<evidence type="ECO:0000256" key="6">
    <source>
        <dbReference type="ARBA" id="ARBA00023002"/>
    </source>
</evidence>
<dbReference type="InterPro" id="IPR050415">
    <property type="entry name" value="MRET"/>
</dbReference>
<dbReference type="PANTHER" id="PTHR47354">
    <property type="entry name" value="NADH OXIDOREDUCTASE HCR"/>
    <property type="match status" value="1"/>
</dbReference>
<dbReference type="PROSITE" id="PS51085">
    <property type="entry name" value="2FE2S_FER_2"/>
    <property type="match status" value="1"/>
</dbReference>
<dbReference type="SUPFAM" id="SSF63380">
    <property type="entry name" value="Riboflavin synthase domain-like"/>
    <property type="match status" value="1"/>
</dbReference>
<dbReference type="Pfam" id="PF00175">
    <property type="entry name" value="NAD_binding_1"/>
    <property type="match status" value="1"/>
</dbReference>
<dbReference type="GO" id="GO:0051537">
    <property type="term" value="F:2 iron, 2 sulfur cluster binding"/>
    <property type="evidence" value="ECO:0007669"/>
    <property type="project" value="UniProtKB-KW"/>
</dbReference>
<dbReference type="InterPro" id="IPR017938">
    <property type="entry name" value="Riboflavin_synthase-like_b-brl"/>
</dbReference>
<dbReference type="Pfam" id="PF00111">
    <property type="entry name" value="Fer2"/>
    <property type="match status" value="1"/>
</dbReference>
<dbReference type="SUPFAM" id="SSF54292">
    <property type="entry name" value="2Fe-2S ferredoxin-like"/>
    <property type="match status" value="1"/>
</dbReference>
<evidence type="ECO:0000259" key="9">
    <source>
        <dbReference type="PROSITE" id="PS51085"/>
    </source>
</evidence>
<keyword evidence="7" id="KW-0408">Iron</keyword>
<dbReference type="InterPro" id="IPR001041">
    <property type="entry name" value="2Fe-2S_ferredoxin-type"/>
</dbReference>
<evidence type="ECO:0000256" key="1">
    <source>
        <dbReference type="ARBA" id="ARBA00001974"/>
    </source>
</evidence>
<evidence type="ECO:0000256" key="7">
    <source>
        <dbReference type="ARBA" id="ARBA00023004"/>
    </source>
</evidence>
<evidence type="ECO:0000313" key="10">
    <source>
        <dbReference type="EMBL" id="XAO75460.1"/>
    </source>
</evidence>
<evidence type="ECO:0000256" key="5">
    <source>
        <dbReference type="ARBA" id="ARBA00022827"/>
    </source>
</evidence>
<keyword evidence="5" id="KW-0274">FAD</keyword>
<keyword evidence="4" id="KW-0479">Metal-binding</keyword>
<evidence type="ECO:0000256" key="4">
    <source>
        <dbReference type="ARBA" id="ARBA00022723"/>
    </source>
</evidence>
<dbReference type="GO" id="GO:0046872">
    <property type="term" value="F:metal ion binding"/>
    <property type="evidence" value="ECO:0007669"/>
    <property type="project" value="UniProtKB-KW"/>
</dbReference>
<comment type="cofactor">
    <cofactor evidence="1">
        <name>FAD</name>
        <dbReference type="ChEBI" id="CHEBI:57692"/>
    </cofactor>
</comment>